<dbReference type="EMBL" id="CAXHTB010000007">
    <property type="protein sequence ID" value="CAL0309518.1"/>
    <property type="molecule type" value="Genomic_DNA"/>
</dbReference>
<gene>
    <name evidence="10" type="ORF">LLUT_LOCUS10578</name>
</gene>
<dbReference type="InterPro" id="IPR036513">
    <property type="entry name" value="STAS_dom_sf"/>
</dbReference>
<sequence length="630" mass="68798">MSLRISDEVVASVTREPRSEAPSARYGNALPHDHKVLPPPKKTLFEDIKHSMKEIFFSDNPAKEFKNKTTGRKFVLGLESVFPILSWARGYSFKSFRGDFISGLTIASLCIPQDIAYAKLANLDPQYGLYTSFVAPLVYAFMGSSRDIAIGPVAVVSLLLGTSLSDEIKDFHSHDYLRLAFTATFFAGVTQLALGVLRLGFLIDFLSHAAIVGFMAGAAVTIALQQLKGLLGIVNFTKKTDIISVMSSVWGTVHHGAKKRKKLFWVAAIAPMISVILSTLFVYITRADKRGVAIVRHIKKGVNPASASEIFFHGKYLGAGARIGVIAGMIALTEAVAIGRTFAAMKDYPLDGNKEMVAMGTMNIVGSLTSCYVATGSFSRTAVNYMAGCKTAVSNIVMSIVVLLTLLVITPLFKYTPNAVLAAIIIAAVISLVDTEAVILLWKIDKFDFLACIGAFFGVIFRSVEIGLLIAVAISFAKILLQVTRPRTTVLGKLHGTSVYRNIHQYPKASQIPGMLIIRVDSAIYFSNSNYIKERILRWLTDEDIQRTGSEFPRIQYLIIEMSPVTDIDTSGIHAFVELYKSLLKRDVQLLLANPGPVVMEKLHASMVTHLIGEHKIFLSVADAVASYGA</sequence>
<dbReference type="Pfam" id="PF01740">
    <property type="entry name" value="STAS"/>
    <property type="match status" value="1"/>
</dbReference>
<evidence type="ECO:0000256" key="3">
    <source>
        <dbReference type="ARBA" id="ARBA00022448"/>
    </source>
</evidence>
<dbReference type="AlphaFoldDB" id="A0AAV1WKF2"/>
<feature type="transmembrane region" description="Helical" evidence="8">
    <location>
        <begin position="263"/>
        <end position="284"/>
    </location>
</feature>
<feature type="transmembrane region" description="Helical" evidence="8">
    <location>
        <begin position="419"/>
        <end position="442"/>
    </location>
</feature>
<dbReference type="InterPro" id="IPR001902">
    <property type="entry name" value="SLC26A/SulP_fam"/>
</dbReference>
<dbReference type="InterPro" id="IPR011547">
    <property type="entry name" value="SLC26A/SulP_dom"/>
</dbReference>
<proteinExistence type="inferred from homology"/>
<dbReference type="InterPro" id="IPR018045">
    <property type="entry name" value="S04_transporter_CS"/>
</dbReference>
<evidence type="ECO:0000256" key="1">
    <source>
        <dbReference type="ARBA" id="ARBA00004141"/>
    </source>
</evidence>
<evidence type="ECO:0000256" key="5">
    <source>
        <dbReference type="ARBA" id="ARBA00022989"/>
    </source>
</evidence>
<evidence type="ECO:0000256" key="6">
    <source>
        <dbReference type="ARBA" id="ARBA00023136"/>
    </source>
</evidence>
<dbReference type="SUPFAM" id="SSF52091">
    <property type="entry name" value="SpoIIaa-like"/>
    <property type="match status" value="1"/>
</dbReference>
<keyword evidence="4 8" id="KW-0812">Transmembrane</keyword>
<feature type="transmembrane region" description="Helical" evidence="8">
    <location>
        <begin position="396"/>
        <end position="413"/>
    </location>
</feature>
<feature type="transmembrane region" description="Helical" evidence="8">
    <location>
        <begin position="148"/>
        <end position="164"/>
    </location>
</feature>
<dbReference type="Pfam" id="PF00916">
    <property type="entry name" value="Sulfate_transp"/>
    <property type="match status" value="2"/>
</dbReference>
<dbReference type="PROSITE" id="PS01130">
    <property type="entry name" value="SLC26A"/>
    <property type="match status" value="1"/>
</dbReference>
<comment type="caution">
    <text evidence="10">The sequence shown here is derived from an EMBL/GenBank/DDBJ whole genome shotgun (WGS) entry which is preliminary data.</text>
</comment>
<evidence type="ECO:0000313" key="10">
    <source>
        <dbReference type="EMBL" id="CAL0309518.1"/>
    </source>
</evidence>
<feature type="transmembrane region" description="Helical" evidence="8">
    <location>
        <begin position="176"/>
        <end position="199"/>
    </location>
</feature>
<evidence type="ECO:0000256" key="8">
    <source>
        <dbReference type="SAM" id="Phobius"/>
    </source>
</evidence>
<dbReference type="InterPro" id="IPR002645">
    <property type="entry name" value="STAS_dom"/>
</dbReference>
<accession>A0AAV1WKF2</accession>
<dbReference type="FunFam" id="3.30.750.24:FF:000002">
    <property type="entry name" value="Sulfate transporter 31"/>
    <property type="match status" value="1"/>
</dbReference>
<evidence type="ECO:0000256" key="7">
    <source>
        <dbReference type="SAM" id="MobiDB-lite"/>
    </source>
</evidence>
<keyword evidence="6 8" id="KW-0472">Membrane</keyword>
<dbReference type="PANTHER" id="PTHR11814">
    <property type="entry name" value="SULFATE TRANSPORTER"/>
    <property type="match status" value="1"/>
</dbReference>
<dbReference type="NCBIfam" id="TIGR00815">
    <property type="entry name" value="sulP"/>
    <property type="match status" value="1"/>
</dbReference>
<feature type="transmembrane region" description="Helical" evidence="8">
    <location>
        <begin position="205"/>
        <end position="224"/>
    </location>
</feature>
<keyword evidence="11" id="KW-1185">Reference proteome</keyword>
<dbReference type="Gene3D" id="3.30.750.24">
    <property type="entry name" value="STAS domain"/>
    <property type="match status" value="1"/>
</dbReference>
<organism evidence="10 11">
    <name type="scientific">Lupinus luteus</name>
    <name type="common">European yellow lupine</name>
    <dbReference type="NCBI Taxonomy" id="3873"/>
    <lineage>
        <taxon>Eukaryota</taxon>
        <taxon>Viridiplantae</taxon>
        <taxon>Streptophyta</taxon>
        <taxon>Embryophyta</taxon>
        <taxon>Tracheophyta</taxon>
        <taxon>Spermatophyta</taxon>
        <taxon>Magnoliopsida</taxon>
        <taxon>eudicotyledons</taxon>
        <taxon>Gunneridae</taxon>
        <taxon>Pentapetalae</taxon>
        <taxon>rosids</taxon>
        <taxon>fabids</taxon>
        <taxon>Fabales</taxon>
        <taxon>Fabaceae</taxon>
        <taxon>Papilionoideae</taxon>
        <taxon>50 kb inversion clade</taxon>
        <taxon>genistoids sensu lato</taxon>
        <taxon>core genistoids</taxon>
        <taxon>Genisteae</taxon>
        <taxon>Lupinus</taxon>
    </lineage>
</organism>
<dbReference type="CDD" id="cd07042">
    <property type="entry name" value="STAS_SulP_like_sulfate_transporter"/>
    <property type="match status" value="1"/>
</dbReference>
<feature type="transmembrane region" description="Helical" evidence="8">
    <location>
        <begin position="449"/>
        <end position="477"/>
    </location>
</feature>
<dbReference type="GO" id="GO:0016020">
    <property type="term" value="C:membrane"/>
    <property type="evidence" value="ECO:0007669"/>
    <property type="project" value="UniProtKB-SubCell"/>
</dbReference>
<protein>
    <recommendedName>
        <fullName evidence="9">STAS domain-containing protein</fullName>
    </recommendedName>
</protein>
<feature type="transmembrane region" description="Helical" evidence="8">
    <location>
        <begin position="356"/>
        <end position="375"/>
    </location>
</feature>
<dbReference type="Proteomes" id="UP001497480">
    <property type="component" value="Unassembled WGS sequence"/>
</dbReference>
<dbReference type="GO" id="GO:0008271">
    <property type="term" value="F:secondary active sulfate transmembrane transporter activity"/>
    <property type="evidence" value="ECO:0007669"/>
    <property type="project" value="InterPro"/>
</dbReference>
<keyword evidence="5 8" id="KW-1133">Transmembrane helix</keyword>
<evidence type="ECO:0000259" key="9">
    <source>
        <dbReference type="PROSITE" id="PS50801"/>
    </source>
</evidence>
<dbReference type="PROSITE" id="PS50801">
    <property type="entry name" value="STAS"/>
    <property type="match status" value="1"/>
</dbReference>
<keyword evidence="3" id="KW-0813">Transport</keyword>
<comment type="similarity">
    <text evidence="2">Belongs to the SLC26A/SulP transporter (TC 2.A.53) family.</text>
</comment>
<comment type="subcellular location">
    <subcellularLocation>
        <location evidence="1">Membrane</location>
        <topology evidence="1">Multi-pass membrane protein</topology>
    </subcellularLocation>
</comment>
<evidence type="ECO:0000313" key="11">
    <source>
        <dbReference type="Proteomes" id="UP001497480"/>
    </source>
</evidence>
<feature type="region of interest" description="Disordered" evidence="7">
    <location>
        <begin position="1"/>
        <end position="32"/>
    </location>
</feature>
<evidence type="ECO:0000256" key="2">
    <source>
        <dbReference type="ARBA" id="ARBA00008692"/>
    </source>
</evidence>
<feature type="domain" description="STAS" evidence="9">
    <location>
        <begin position="505"/>
        <end position="628"/>
    </location>
</feature>
<reference evidence="10 11" key="1">
    <citation type="submission" date="2024-03" db="EMBL/GenBank/DDBJ databases">
        <authorList>
            <person name="Martinez-Hernandez J."/>
        </authorList>
    </citation>
    <scope>NUCLEOTIDE SEQUENCE [LARGE SCALE GENOMIC DNA]</scope>
</reference>
<name>A0AAV1WKF2_LUPLU</name>
<evidence type="ECO:0000256" key="4">
    <source>
        <dbReference type="ARBA" id="ARBA00022692"/>
    </source>
</evidence>